<sequence length="342" mass="38545">MLELSRCCFPRQMGEKCLVDRFRIGTTVLGYRVTRTVVPVLFDIREPVYCDIRALSTVVSISLNTEEAGLDMIDHNEDGGVVSDLPMENVSETSSEVKSNQSEEDVQLLDRVTPLNPSEPALCVIHLHDENDIIGDVDMGGQRDNGYKITDEYQNNDQTHTTITSLEGVIEDLEAQIGWHVNTHQKKEPWKLPSQPEQAKDAMELRSGKVLFDPAPPEIFDNPINVSGDRVVSSDNDRNAKVGVGTSKGPEVNVSVLEVIEKMPTYAMFFKELNLKVRKKELNKMNFELTAELEEALAKNDYVQNNIDGDLCIIKEEFGLRNESLSKEFEKRMEVMVQEVLV</sequence>
<proteinExistence type="predicted"/>
<evidence type="ECO:0000313" key="2">
    <source>
        <dbReference type="Proteomes" id="UP001234297"/>
    </source>
</evidence>
<organism evidence="1 2">
    <name type="scientific">Persea americana</name>
    <name type="common">Avocado</name>
    <dbReference type="NCBI Taxonomy" id="3435"/>
    <lineage>
        <taxon>Eukaryota</taxon>
        <taxon>Viridiplantae</taxon>
        <taxon>Streptophyta</taxon>
        <taxon>Embryophyta</taxon>
        <taxon>Tracheophyta</taxon>
        <taxon>Spermatophyta</taxon>
        <taxon>Magnoliopsida</taxon>
        <taxon>Magnoliidae</taxon>
        <taxon>Laurales</taxon>
        <taxon>Lauraceae</taxon>
        <taxon>Persea</taxon>
    </lineage>
</organism>
<accession>A0ACC2L392</accession>
<name>A0ACC2L392_PERAE</name>
<keyword evidence="2" id="KW-1185">Reference proteome</keyword>
<reference evidence="1 2" key="1">
    <citation type="journal article" date="2022" name="Hortic Res">
        <title>A haplotype resolved chromosomal level avocado genome allows analysis of novel avocado genes.</title>
        <authorList>
            <person name="Nath O."/>
            <person name="Fletcher S.J."/>
            <person name="Hayward A."/>
            <person name="Shaw L.M."/>
            <person name="Masouleh A.K."/>
            <person name="Furtado A."/>
            <person name="Henry R.J."/>
            <person name="Mitter N."/>
        </authorList>
    </citation>
    <scope>NUCLEOTIDE SEQUENCE [LARGE SCALE GENOMIC DNA]</scope>
    <source>
        <strain evidence="2">cv. Hass</strain>
    </source>
</reference>
<protein>
    <submittedName>
        <fullName evidence="1">Uncharacterized protein</fullName>
    </submittedName>
</protein>
<evidence type="ECO:0000313" key="1">
    <source>
        <dbReference type="EMBL" id="KAJ8627957.1"/>
    </source>
</evidence>
<dbReference type="EMBL" id="CM056814">
    <property type="protein sequence ID" value="KAJ8627957.1"/>
    <property type="molecule type" value="Genomic_DNA"/>
</dbReference>
<gene>
    <name evidence="1" type="ORF">MRB53_021264</name>
</gene>
<comment type="caution">
    <text evidence="1">The sequence shown here is derived from an EMBL/GenBank/DDBJ whole genome shotgun (WGS) entry which is preliminary data.</text>
</comment>
<dbReference type="Proteomes" id="UP001234297">
    <property type="component" value="Chromosome 6"/>
</dbReference>